<proteinExistence type="inferred from homology"/>
<dbReference type="PIRSF" id="PIRSF038471">
    <property type="entry name" value="MreC"/>
    <property type="match status" value="1"/>
</dbReference>
<protein>
    <recommendedName>
        <fullName evidence="2 5">Cell shape-determining protein MreC</fullName>
    </recommendedName>
    <alternativeName>
        <fullName evidence="4 5">Cell shape protein MreC</fullName>
    </alternativeName>
</protein>
<dbReference type="AlphaFoldDB" id="A0A3D6BTK5"/>
<evidence type="ECO:0000256" key="5">
    <source>
        <dbReference type="PIRNR" id="PIRNR038471"/>
    </source>
</evidence>
<evidence type="ECO:0000256" key="2">
    <source>
        <dbReference type="ARBA" id="ARBA00013855"/>
    </source>
</evidence>
<dbReference type="GO" id="GO:0008360">
    <property type="term" value="P:regulation of cell shape"/>
    <property type="evidence" value="ECO:0007669"/>
    <property type="project" value="UniProtKB-KW"/>
</dbReference>
<dbReference type="EMBL" id="DPRK01000219">
    <property type="protein sequence ID" value="HCY82580.1"/>
    <property type="molecule type" value="Genomic_DNA"/>
</dbReference>
<name>A0A3D6BTK5_9FLAO</name>
<reference evidence="7 8" key="1">
    <citation type="journal article" date="2018" name="Nat. Biotechnol.">
        <title>A standardized bacterial taxonomy based on genome phylogeny substantially revises the tree of life.</title>
        <authorList>
            <person name="Parks D.H."/>
            <person name="Chuvochina M."/>
            <person name="Waite D.W."/>
            <person name="Rinke C."/>
            <person name="Skarshewski A."/>
            <person name="Chaumeil P.A."/>
            <person name="Hugenholtz P."/>
        </authorList>
    </citation>
    <scope>NUCLEOTIDE SEQUENCE [LARGE SCALE GENOMIC DNA]</scope>
    <source>
        <strain evidence="7">UBA10227</strain>
    </source>
</reference>
<dbReference type="PANTHER" id="PTHR34138">
    <property type="entry name" value="CELL SHAPE-DETERMINING PROTEIN MREC"/>
    <property type="match status" value="1"/>
</dbReference>
<evidence type="ECO:0000256" key="1">
    <source>
        <dbReference type="ARBA" id="ARBA00009369"/>
    </source>
</evidence>
<comment type="function">
    <text evidence="5">Involved in formation and maintenance of cell shape.</text>
</comment>
<dbReference type="InterPro" id="IPR042175">
    <property type="entry name" value="Cell/Rod_MreC_2"/>
</dbReference>
<dbReference type="InterPro" id="IPR007221">
    <property type="entry name" value="MreC"/>
</dbReference>
<dbReference type="Pfam" id="PF04085">
    <property type="entry name" value="MreC"/>
    <property type="match status" value="1"/>
</dbReference>
<organism evidence="7 8">
    <name type="scientific">Xanthomarina gelatinilytica</name>
    <dbReference type="NCBI Taxonomy" id="1137281"/>
    <lineage>
        <taxon>Bacteria</taxon>
        <taxon>Pseudomonadati</taxon>
        <taxon>Bacteroidota</taxon>
        <taxon>Flavobacteriia</taxon>
        <taxon>Flavobacteriales</taxon>
        <taxon>Flavobacteriaceae</taxon>
        <taxon>Xanthomarina</taxon>
    </lineage>
</organism>
<accession>A0A3D6BTK5</accession>
<comment type="caution">
    <text evidence="7">The sequence shown here is derived from an EMBL/GenBank/DDBJ whole genome shotgun (WGS) entry which is preliminary data.</text>
</comment>
<evidence type="ECO:0000313" key="7">
    <source>
        <dbReference type="EMBL" id="HCY82580.1"/>
    </source>
</evidence>
<evidence type="ECO:0000256" key="4">
    <source>
        <dbReference type="ARBA" id="ARBA00032089"/>
    </source>
</evidence>
<evidence type="ECO:0000313" key="8">
    <source>
        <dbReference type="Proteomes" id="UP000263268"/>
    </source>
</evidence>
<dbReference type="Gene3D" id="2.40.10.350">
    <property type="entry name" value="Rod shape-determining protein MreC, domain 2"/>
    <property type="match status" value="1"/>
</dbReference>
<keyword evidence="3 5" id="KW-0133">Cell shape</keyword>
<dbReference type="Gene3D" id="2.40.10.340">
    <property type="entry name" value="Rod shape-determining protein MreC, domain 1"/>
    <property type="match status" value="1"/>
</dbReference>
<dbReference type="InterPro" id="IPR042177">
    <property type="entry name" value="Cell/Rod_1"/>
</dbReference>
<evidence type="ECO:0000259" key="6">
    <source>
        <dbReference type="Pfam" id="PF04085"/>
    </source>
</evidence>
<sequence length="273" mass="30762">MQQIINFIIRNKSFLLYLLLFSIAMVFTIQSHSYHKSKFINSANFLSGGIYNSVNNVSEYMHLRKQNELLQQENNQLKSLLYNKTDSINKTFVDTVYSGVSYKFSPAVVIKNSYASNNNVLLINRGKRDSIKQDFGVISPKGLVGIVDNTSKKYATVISVLNTNSRISAKLKKSNHFGSLVWNGKSPYLVQLTEIPKIAPITAGDTIITSGRSSIFPKDIPIGTIDSYTLDASQNYYIIHVRLFNDMTSLEHVYVIENKDAEEINALINNTNE</sequence>
<feature type="domain" description="Rod shape-determining protein MreC beta-barrel core" evidence="6">
    <location>
        <begin position="109"/>
        <end position="257"/>
    </location>
</feature>
<dbReference type="Proteomes" id="UP000263268">
    <property type="component" value="Unassembled WGS sequence"/>
</dbReference>
<dbReference type="PANTHER" id="PTHR34138:SF1">
    <property type="entry name" value="CELL SHAPE-DETERMINING PROTEIN MREC"/>
    <property type="match status" value="1"/>
</dbReference>
<comment type="similarity">
    <text evidence="1 5">Belongs to the MreC family.</text>
</comment>
<dbReference type="NCBIfam" id="NF010532">
    <property type="entry name" value="PRK13922.9-3"/>
    <property type="match status" value="1"/>
</dbReference>
<dbReference type="GO" id="GO:0005886">
    <property type="term" value="C:plasma membrane"/>
    <property type="evidence" value="ECO:0007669"/>
    <property type="project" value="TreeGrafter"/>
</dbReference>
<gene>
    <name evidence="7" type="ORF">DHV22_13810</name>
</gene>
<evidence type="ECO:0000256" key="3">
    <source>
        <dbReference type="ARBA" id="ARBA00022960"/>
    </source>
</evidence>
<dbReference type="InterPro" id="IPR055342">
    <property type="entry name" value="MreC_beta-barrel_core"/>
</dbReference>